<evidence type="ECO:0000256" key="1">
    <source>
        <dbReference type="SAM" id="MobiDB-lite"/>
    </source>
</evidence>
<accession>A0ABV6NS87</accession>
<evidence type="ECO:0000313" key="2">
    <source>
        <dbReference type="EMBL" id="MFC0563630.1"/>
    </source>
</evidence>
<proteinExistence type="predicted"/>
<gene>
    <name evidence="2" type="ORF">ACFFHU_05550</name>
</gene>
<name>A0ABV6NS87_9ACTN</name>
<evidence type="ECO:0000313" key="3">
    <source>
        <dbReference type="Proteomes" id="UP001589894"/>
    </source>
</evidence>
<reference evidence="2 3" key="1">
    <citation type="submission" date="2024-09" db="EMBL/GenBank/DDBJ databases">
        <authorList>
            <person name="Sun Q."/>
            <person name="Mori K."/>
        </authorList>
    </citation>
    <scope>NUCLEOTIDE SEQUENCE [LARGE SCALE GENOMIC DNA]</scope>
    <source>
        <strain evidence="2 3">TBRC 2205</strain>
    </source>
</reference>
<dbReference type="RefSeq" id="WP_377336387.1">
    <property type="nucleotide sequence ID" value="NZ_JBHLUE010000004.1"/>
</dbReference>
<comment type="caution">
    <text evidence="2">The sequence shown here is derived from an EMBL/GenBank/DDBJ whole genome shotgun (WGS) entry which is preliminary data.</text>
</comment>
<organism evidence="2 3">
    <name type="scientific">Plantactinospora siamensis</name>
    <dbReference type="NCBI Taxonomy" id="555372"/>
    <lineage>
        <taxon>Bacteria</taxon>
        <taxon>Bacillati</taxon>
        <taxon>Actinomycetota</taxon>
        <taxon>Actinomycetes</taxon>
        <taxon>Micromonosporales</taxon>
        <taxon>Micromonosporaceae</taxon>
        <taxon>Plantactinospora</taxon>
    </lineage>
</organism>
<sequence>MGDHPSMPRHYLPPGTPLPPDTPQRLDTPRPGHGTIFVHLKDIGTSTPEIVWAASWQDPFESPGPNGEPAGIEEVEGTREDVLAWVRRRPAAAFYLLSEPGPVPLPDRDDDVVLDATRLERPRPCRFGE</sequence>
<protein>
    <submittedName>
        <fullName evidence="2">Uncharacterized protein</fullName>
    </submittedName>
</protein>
<dbReference type="Proteomes" id="UP001589894">
    <property type="component" value="Unassembled WGS sequence"/>
</dbReference>
<keyword evidence="3" id="KW-1185">Reference proteome</keyword>
<feature type="region of interest" description="Disordered" evidence="1">
    <location>
        <begin position="1"/>
        <end position="33"/>
    </location>
</feature>
<dbReference type="EMBL" id="JBHLUE010000004">
    <property type="protein sequence ID" value="MFC0563630.1"/>
    <property type="molecule type" value="Genomic_DNA"/>
</dbReference>